<dbReference type="FunFam" id="3.40.50.720:FF:000085">
    <property type="entry name" value="Dihydroflavonol reductase"/>
    <property type="match status" value="1"/>
</dbReference>
<comment type="caution">
    <text evidence="6">The sequence shown here is derived from an EMBL/GenBank/DDBJ whole genome shotgun (WGS) entry which is preliminary data.</text>
</comment>
<sequence length="534" mass="59111">MEEEKGRVCVTGGTGFIGSWLIMRLLDHGYSVRTTVRSDPEQKRDLSFLTNLPGASERLQIFNADLNNPESFDAAIAGCTGVIHVAAPIDIHGKEPEEVIIQRAVSGTIGILKSCLKIWNREASCVHFKCINSPFQRTWIGSCDNNTFFRSGPFIVPQLAGSVRGTLAMVMGNREEYSMLLNISMVHIDDVARAHIFLLEYPDAKGGTFGSSATLTIQEMAEFLSAKYPGYPIPNFDLSGNDSKILSPNQLGLKKDLHIHQEQKRDLSFLTNLPGASERLQIFNADLNNPESFDAAIAGCTGVIHVAAPIDIHGKEPEEVIIQRAVSGTIGILKSCLKSGTVKRVVYTSSASTVHFSGKDVDMLDETFWSDVDYIRKLDIWGKSYKLSKTLTERTALEFAEEHGLDLVTIIPSFVTGPFICPQLAGSVRGTLAMVMGNREEYSMLLNISMVHIDDVARAHIFLLEYPDVKGRYICSSATLTIQEMAEFLSAKYPGYPIPNFEYVQFISALKISIFLIIIIFQYNGEILQLFSED</sequence>
<keyword evidence="2" id="KW-0560">Oxidoreductase</keyword>
<dbReference type="CDD" id="cd08958">
    <property type="entry name" value="FR_SDR_e"/>
    <property type="match status" value="1"/>
</dbReference>
<dbReference type="SUPFAM" id="SSF51735">
    <property type="entry name" value="NAD(P)-binding Rossmann-fold domains"/>
    <property type="match status" value="2"/>
</dbReference>
<dbReference type="STRING" id="55188.A0A2H5N9T2"/>
<reference evidence="6 7" key="1">
    <citation type="journal article" date="2017" name="Front. Genet.">
        <title>Draft sequencing of the heterozygous diploid genome of Satsuma (Citrus unshiu Marc.) using a hybrid assembly approach.</title>
        <authorList>
            <person name="Shimizu T."/>
            <person name="Tanizawa Y."/>
            <person name="Mochizuki T."/>
            <person name="Nagasaki H."/>
            <person name="Yoshioka T."/>
            <person name="Toyoda A."/>
            <person name="Fujiyama A."/>
            <person name="Kaminuma E."/>
            <person name="Nakamura Y."/>
        </authorList>
    </citation>
    <scope>NUCLEOTIDE SEQUENCE [LARGE SCALE GENOMIC DNA]</scope>
    <source>
        <strain evidence="7">cv. Miyagawa wase</strain>
    </source>
</reference>
<dbReference type="Gene3D" id="3.40.50.720">
    <property type="entry name" value="NAD(P)-binding Rossmann-like Domain"/>
    <property type="match status" value="3"/>
</dbReference>
<feature type="domain" description="NAD-dependent epimerase/dehydratase" evidence="4">
    <location>
        <begin position="265"/>
        <end position="469"/>
    </location>
</feature>
<evidence type="ECO:0000259" key="4">
    <source>
        <dbReference type="Pfam" id="PF01370"/>
    </source>
</evidence>
<dbReference type="EMBL" id="BDQV01002390">
    <property type="protein sequence ID" value="GAY36979.1"/>
    <property type="molecule type" value="Genomic_DNA"/>
</dbReference>
<accession>A0A2H5N9T2</accession>
<gene>
    <name evidence="6" type="ORF">CUMW_280170</name>
</gene>
<feature type="domain" description="NAD(P)-binding" evidence="5">
    <location>
        <begin position="10"/>
        <end position="122"/>
    </location>
</feature>
<evidence type="ECO:0000313" key="7">
    <source>
        <dbReference type="Proteomes" id="UP000236630"/>
    </source>
</evidence>
<dbReference type="PANTHER" id="PTHR10366:SF563">
    <property type="entry name" value="CINNAMOYL-COA REDUCTASE 16"/>
    <property type="match status" value="1"/>
</dbReference>
<evidence type="ECO:0000313" key="6">
    <source>
        <dbReference type="EMBL" id="GAY36979.1"/>
    </source>
</evidence>
<comment type="similarity">
    <text evidence="3">Belongs to the NAD(P)-dependent epimerase/dehydratase family. Dihydroflavonol-4-reductase subfamily.</text>
</comment>
<dbReference type="Pfam" id="PF16363">
    <property type="entry name" value="GDP_Man_Dehyd"/>
    <property type="match status" value="1"/>
</dbReference>
<organism evidence="6 7">
    <name type="scientific">Citrus unshiu</name>
    <name type="common">Satsuma mandarin</name>
    <name type="synonym">Citrus nobilis var. unshiu</name>
    <dbReference type="NCBI Taxonomy" id="55188"/>
    <lineage>
        <taxon>Eukaryota</taxon>
        <taxon>Viridiplantae</taxon>
        <taxon>Streptophyta</taxon>
        <taxon>Embryophyta</taxon>
        <taxon>Tracheophyta</taxon>
        <taxon>Spermatophyta</taxon>
        <taxon>Magnoliopsida</taxon>
        <taxon>eudicotyledons</taxon>
        <taxon>Gunneridae</taxon>
        <taxon>Pentapetalae</taxon>
        <taxon>rosids</taxon>
        <taxon>malvids</taxon>
        <taxon>Sapindales</taxon>
        <taxon>Rutaceae</taxon>
        <taxon>Aurantioideae</taxon>
        <taxon>Citrus</taxon>
    </lineage>
</organism>
<dbReference type="Pfam" id="PF01370">
    <property type="entry name" value="Epimerase"/>
    <property type="match status" value="1"/>
</dbReference>
<protein>
    <recommendedName>
        <fullName evidence="8">NAD-dependent epimerase/dehydratase domain-containing protein</fullName>
    </recommendedName>
</protein>
<evidence type="ECO:0000256" key="1">
    <source>
        <dbReference type="ARBA" id="ARBA00022857"/>
    </source>
</evidence>
<dbReference type="AlphaFoldDB" id="A0A2H5N9T2"/>
<dbReference type="PANTHER" id="PTHR10366">
    <property type="entry name" value="NAD DEPENDENT EPIMERASE/DEHYDRATASE"/>
    <property type="match status" value="1"/>
</dbReference>
<keyword evidence="1" id="KW-0521">NADP</keyword>
<evidence type="ECO:0000256" key="2">
    <source>
        <dbReference type="ARBA" id="ARBA00023002"/>
    </source>
</evidence>
<dbReference type="InterPro" id="IPR050425">
    <property type="entry name" value="NAD(P)_dehydrat-like"/>
</dbReference>
<evidence type="ECO:0000256" key="3">
    <source>
        <dbReference type="ARBA" id="ARBA00023445"/>
    </source>
</evidence>
<keyword evidence="7" id="KW-1185">Reference proteome</keyword>
<name>A0A2H5N9T2_CITUN</name>
<evidence type="ECO:0000259" key="5">
    <source>
        <dbReference type="Pfam" id="PF16363"/>
    </source>
</evidence>
<dbReference type="InterPro" id="IPR016040">
    <property type="entry name" value="NAD(P)-bd_dom"/>
</dbReference>
<dbReference type="Proteomes" id="UP000236630">
    <property type="component" value="Unassembled WGS sequence"/>
</dbReference>
<dbReference type="GO" id="GO:0016616">
    <property type="term" value="F:oxidoreductase activity, acting on the CH-OH group of donors, NAD or NADP as acceptor"/>
    <property type="evidence" value="ECO:0007669"/>
    <property type="project" value="TreeGrafter"/>
</dbReference>
<proteinExistence type="inferred from homology"/>
<dbReference type="InterPro" id="IPR036291">
    <property type="entry name" value="NAD(P)-bd_dom_sf"/>
</dbReference>
<dbReference type="InterPro" id="IPR001509">
    <property type="entry name" value="Epimerase_deHydtase"/>
</dbReference>
<evidence type="ECO:0008006" key="8">
    <source>
        <dbReference type="Google" id="ProtNLM"/>
    </source>
</evidence>